<dbReference type="PANTHER" id="PTHR11012">
    <property type="entry name" value="PROTEIN KINASE-LIKE DOMAIN-CONTAINING"/>
    <property type="match status" value="1"/>
</dbReference>
<dbReference type="SUPFAM" id="SSF56112">
    <property type="entry name" value="Protein kinase-like (PK-like)"/>
    <property type="match status" value="1"/>
</dbReference>
<dbReference type="InterPro" id="IPR011009">
    <property type="entry name" value="Kinase-like_dom_sf"/>
</dbReference>
<name>A0A6J6H9I9_9ZZZZ</name>
<dbReference type="PANTHER" id="PTHR11012:SF30">
    <property type="entry name" value="PROTEIN KINASE-LIKE DOMAIN-CONTAINING"/>
    <property type="match status" value="1"/>
</dbReference>
<dbReference type="InterPro" id="IPR015897">
    <property type="entry name" value="CHK_kinase-like"/>
</dbReference>
<sequence length="353" mass="38902">MSAVSNHVGISADYLTRALAKISGGVNLTIDSVKSIGTGQMAESYRVIFNEPLASGAESVVVKVPSQNENSRGASRATRCYELETNFYANLREHVKVAAPDCLHVWYDATSDDFVLVLEDIVGATQGDQISGATMQQAEAAIDELVKLHYPLWGSEKLNEFNWLPKHSVTSAAGTSQLLKAMFPGFAKRFASTVSAEIISLGARLVENFDRYIAAFPDVLTVAHRDFRLDNLLFSESEKHFDVKVVDWQTVGAMPGACDLGYFIGASFSVVDRRNNEQSLVRRYCTGLQARNIGVDYQDIWAQYRLLGTSGYIMAIVASMLVKQTDRGDAMFAVMANRHGQQMLDLETEKLFA</sequence>
<organism evidence="2">
    <name type="scientific">freshwater metagenome</name>
    <dbReference type="NCBI Taxonomy" id="449393"/>
    <lineage>
        <taxon>unclassified sequences</taxon>
        <taxon>metagenomes</taxon>
        <taxon>ecological metagenomes</taxon>
    </lineage>
</organism>
<dbReference type="Pfam" id="PF02958">
    <property type="entry name" value="EcKL"/>
    <property type="match status" value="1"/>
</dbReference>
<protein>
    <submittedName>
        <fullName evidence="2">Unannotated protein</fullName>
    </submittedName>
</protein>
<dbReference type="AlphaFoldDB" id="A0A6J6H9I9"/>
<evidence type="ECO:0000259" key="1">
    <source>
        <dbReference type="PROSITE" id="PS50011"/>
    </source>
</evidence>
<dbReference type="GO" id="GO:0004672">
    <property type="term" value="F:protein kinase activity"/>
    <property type="evidence" value="ECO:0007669"/>
    <property type="project" value="InterPro"/>
</dbReference>
<accession>A0A6J6H9I9</accession>
<dbReference type="InterPro" id="IPR004119">
    <property type="entry name" value="EcKL"/>
</dbReference>
<dbReference type="Gene3D" id="3.90.1200.10">
    <property type="match status" value="1"/>
</dbReference>
<dbReference type="EMBL" id="CAEZUN010000164">
    <property type="protein sequence ID" value="CAB4609636.1"/>
    <property type="molecule type" value="Genomic_DNA"/>
</dbReference>
<gene>
    <name evidence="2" type="ORF">UFOPK1826_01175</name>
</gene>
<feature type="domain" description="Protein kinase" evidence="1">
    <location>
        <begin position="30"/>
        <end position="353"/>
    </location>
</feature>
<proteinExistence type="predicted"/>
<dbReference type="PROSITE" id="PS50011">
    <property type="entry name" value="PROTEIN_KINASE_DOM"/>
    <property type="match status" value="1"/>
</dbReference>
<dbReference type="SMART" id="SM00587">
    <property type="entry name" value="CHK"/>
    <property type="match status" value="1"/>
</dbReference>
<dbReference type="GO" id="GO:0005524">
    <property type="term" value="F:ATP binding"/>
    <property type="evidence" value="ECO:0007669"/>
    <property type="project" value="InterPro"/>
</dbReference>
<reference evidence="2" key="1">
    <citation type="submission" date="2020-05" db="EMBL/GenBank/DDBJ databases">
        <authorList>
            <person name="Chiriac C."/>
            <person name="Salcher M."/>
            <person name="Ghai R."/>
            <person name="Kavagutti S V."/>
        </authorList>
    </citation>
    <scope>NUCLEOTIDE SEQUENCE</scope>
</reference>
<evidence type="ECO:0000313" key="2">
    <source>
        <dbReference type="EMBL" id="CAB4609636.1"/>
    </source>
</evidence>
<dbReference type="InterPro" id="IPR000719">
    <property type="entry name" value="Prot_kinase_dom"/>
</dbReference>